<sequence>MLAHTGAEKVTIVGHSQCGGILPIYYITELGGDKTVDHLVGFAPSNNGTTVGGMFDASAAASGIVGFVAGTASQQQIVGSELVNEVYKSGPVPRPGVKYTFIASETDKTVTPYTNSFVDEPGVVNVTAQDHHPGLVTDHNNMTYYEQVIDLAKKALNHKL</sequence>
<dbReference type="RefSeq" id="WP_257877874.1">
    <property type="nucleotide sequence ID" value="NZ_CP136958.1"/>
</dbReference>
<reference evidence="1" key="1">
    <citation type="submission" date="2017-12" db="EMBL/GenBank/DDBJ databases">
        <authorList>
            <person name="Thomas-White K."/>
            <person name="Wolfe A.J."/>
        </authorList>
    </citation>
    <scope>NUCLEOTIDE SEQUENCE</scope>
    <source>
        <strain evidence="1">UMB0763</strain>
    </source>
</reference>
<organism evidence="1 2">
    <name type="scientific">Corynebacterium pyruviciproducens</name>
    <dbReference type="NCBI Taxonomy" id="598660"/>
    <lineage>
        <taxon>Bacteria</taxon>
        <taxon>Bacillati</taxon>
        <taxon>Actinomycetota</taxon>
        <taxon>Actinomycetes</taxon>
        <taxon>Mycobacteriales</taxon>
        <taxon>Corynebacteriaceae</taxon>
        <taxon>Corynebacterium</taxon>
    </lineage>
</organism>
<protein>
    <recommendedName>
        <fullName evidence="3">Triacylglycerol lipase</fullName>
    </recommendedName>
</protein>
<name>A0AAF0YVE8_9CORY</name>
<dbReference type="Gene3D" id="3.40.50.1820">
    <property type="entry name" value="alpha/beta hydrolase"/>
    <property type="match status" value="1"/>
</dbReference>
<proteinExistence type="predicted"/>
<dbReference type="Proteomes" id="UP000234560">
    <property type="component" value="Chromosome"/>
</dbReference>
<evidence type="ECO:0000313" key="2">
    <source>
        <dbReference type="Proteomes" id="UP000234560"/>
    </source>
</evidence>
<accession>A0AAF0YVE8</accession>
<dbReference type="SUPFAM" id="SSF53474">
    <property type="entry name" value="alpha/beta-Hydrolases"/>
    <property type="match status" value="1"/>
</dbReference>
<evidence type="ECO:0000313" key="1">
    <source>
        <dbReference type="EMBL" id="WOT02218.1"/>
    </source>
</evidence>
<dbReference type="InterPro" id="IPR029058">
    <property type="entry name" value="AB_hydrolase_fold"/>
</dbReference>
<reference evidence="1" key="2">
    <citation type="submission" date="2023-10" db="EMBL/GenBank/DDBJ databases">
        <authorList>
            <person name="Choi B."/>
        </authorList>
    </citation>
    <scope>NUCLEOTIDE SEQUENCE</scope>
    <source>
        <strain evidence="1">UMB0763</strain>
    </source>
</reference>
<dbReference type="KEGG" id="cpyr:CYJ47_00085"/>
<dbReference type="AlphaFoldDB" id="A0AAF0YVE8"/>
<evidence type="ECO:0008006" key="3">
    <source>
        <dbReference type="Google" id="ProtNLM"/>
    </source>
</evidence>
<dbReference type="EMBL" id="CP136958">
    <property type="protein sequence ID" value="WOT02218.1"/>
    <property type="molecule type" value="Genomic_DNA"/>
</dbReference>
<gene>
    <name evidence="1" type="ORF">CYJ47_00085</name>
</gene>